<dbReference type="Proteomes" id="UP001589698">
    <property type="component" value="Unassembled WGS sequence"/>
</dbReference>
<accession>A0ABV6E1U3</accession>
<dbReference type="PANTHER" id="PTHR33164:SF104">
    <property type="entry name" value="TRANSCRIPTIONAL REGULATORY PROTEIN"/>
    <property type="match status" value="1"/>
</dbReference>
<reference evidence="6 7" key="1">
    <citation type="submission" date="2024-09" db="EMBL/GenBank/DDBJ databases">
        <authorList>
            <person name="Sun Q."/>
            <person name="Mori K."/>
        </authorList>
    </citation>
    <scope>NUCLEOTIDE SEQUENCE [LARGE SCALE GENOMIC DNA]</scope>
    <source>
        <strain evidence="6 7">CCM 8654</strain>
    </source>
</reference>
<proteinExistence type="predicted"/>
<keyword evidence="7" id="KW-1185">Reference proteome</keyword>
<sequence length="179" mass="19651">MTERPGTAQAHDVPDAPGMSDVPAWSARGEEWRQPPTLKALRDLVAAGSRVTHVVARRSGLSETELVTLEHLSREQIGPAEVARRLEVSTAAATGIVDRLVSRGHVERRPHEVDRRRTELHITDSGRGEVVGHLMPMFAALDRHDATFTDEERAVVERYLRGATAAFEQVSGTVPRPGD</sequence>
<evidence type="ECO:0000256" key="2">
    <source>
        <dbReference type="ARBA" id="ARBA00023125"/>
    </source>
</evidence>
<evidence type="ECO:0000256" key="4">
    <source>
        <dbReference type="SAM" id="MobiDB-lite"/>
    </source>
</evidence>
<keyword evidence="2" id="KW-0238">DNA-binding</keyword>
<dbReference type="InterPro" id="IPR023187">
    <property type="entry name" value="Tscrpt_reg_MarR-type_CS"/>
</dbReference>
<dbReference type="InterPro" id="IPR039422">
    <property type="entry name" value="MarR/SlyA-like"/>
</dbReference>
<evidence type="ECO:0000256" key="1">
    <source>
        <dbReference type="ARBA" id="ARBA00023015"/>
    </source>
</evidence>
<dbReference type="InterPro" id="IPR000835">
    <property type="entry name" value="HTH_MarR-typ"/>
</dbReference>
<evidence type="ECO:0000256" key="3">
    <source>
        <dbReference type="ARBA" id="ARBA00023163"/>
    </source>
</evidence>
<dbReference type="PROSITE" id="PS50995">
    <property type="entry name" value="HTH_MARR_2"/>
    <property type="match status" value="1"/>
</dbReference>
<name>A0ABV6E1U3_9ACTN</name>
<protein>
    <submittedName>
        <fullName evidence="6">MarR family winged helix-turn-helix transcriptional regulator</fullName>
    </submittedName>
</protein>
<dbReference type="SMART" id="SM00347">
    <property type="entry name" value="HTH_MARR"/>
    <property type="match status" value="1"/>
</dbReference>
<dbReference type="Pfam" id="PF12802">
    <property type="entry name" value="MarR_2"/>
    <property type="match status" value="1"/>
</dbReference>
<dbReference type="PRINTS" id="PR00598">
    <property type="entry name" value="HTHMARR"/>
</dbReference>
<comment type="caution">
    <text evidence="6">The sequence shown here is derived from an EMBL/GenBank/DDBJ whole genome shotgun (WGS) entry which is preliminary data.</text>
</comment>
<organism evidence="6 7">
    <name type="scientific">Nocardioides zeicaulis</name>
    <dbReference type="NCBI Taxonomy" id="1776857"/>
    <lineage>
        <taxon>Bacteria</taxon>
        <taxon>Bacillati</taxon>
        <taxon>Actinomycetota</taxon>
        <taxon>Actinomycetes</taxon>
        <taxon>Propionibacteriales</taxon>
        <taxon>Nocardioidaceae</taxon>
        <taxon>Nocardioides</taxon>
    </lineage>
</organism>
<dbReference type="Gene3D" id="1.10.10.10">
    <property type="entry name" value="Winged helix-like DNA-binding domain superfamily/Winged helix DNA-binding domain"/>
    <property type="match status" value="1"/>
</dbReference>
<keyword evidence="3" id="KW-0804">Transcription</keyword>
<feature type="region of interest" description="Disordered" evidence="4">
    <location>
        <begin position="1"/>
        <end position="33"/>
    </location>
</feature>
<dbReference type="RefSeq" id="WP_378518600.1">
    <property type="nucleotide sequence ID" value="NZ_CBCSDI010000031.1"/>
</dbReference>
<dbReference type="SUPFAM" id="SSF46785">
    <property type="entry name" value="Winged helix' DNA-binding domain"/>
    <property type="match status" value="1"/>
</dbReference>
<keyword evidence="1" id="KW-0805">Transcription regulation</keyword>
<dbReference type="PROSITE" id="PS01117">
    <property type="entry name" value="HTH_MARR_1"/>
    <property type="match status" value="1"/>
</dbReference>
<gene>
    <name evidence="6" type="ORF">ACFFJG_10325</name>
</gene>
<evidence type="ECO:0000259" key="5">
    <source>
        <dbReference type="PROSITE" id="PS50995"/>
    </source>
</evidence>
<feature type="domain" description="HTH marR-type" evidence="5">
    <location>
        <begin position="34"/>
        <end position="165"/>
    </location>
</feature>
<evidence type="ECO:0000313" key="7">
    <source>
        <dbReference type="Proteomes" id="UP001589698"/>
    </source>
</evidence>
<dbReference type="PANTHER" id="PTHR33164">
    <property type="entry name" value="TRANSCRIPTIONAL REGULATOR, MARR FAMILY"/>
    <property type="match status" value="1"/>
</dbReference>
<dbReference type="InterPro" id="IPR036390">
    <property type="entry name" value="WH_DNA-bd_sf"/>
</dbReference>
<dbReference type="InterPro" id="IPR036388">
    <property type="entry name" value="WH-like_DNA-bd_sf"/>
</dbReference>
<dbReference type="EMBL" id="JBHLXH010000001">
    <property type="protein sequence ID" value="MFC0222878.1"/>
    <property type="molecule type" value="Genomic_DNA"/>
</dbReference>
<evidence type="ECO:0000313" key="6">
    <source>
        <dbReference type="EMBL" id="MFC0222878.1"/>
    </source>
</evidence>